<dbReference type="EMBL" id="JABEZW010000005">
    <property type="protein sequence ID" value="MBA0765152.1"/>
    <property type="molecule type" value="Genomic_DNA"/>
</dbReference>
<reference evidence="1 2" key="1">
    <citation type="journal article" date="2019" name="Genome Biol. Evol.">
        <title>Insights into the evolution of the New World diploid cottons (Gossypium, subgenus Houzingenia) based on genome sequencing.</title>
        <authorList>
            <person name="Grover C.E."/>
            <person name="Arick M.A. 2nd"/>
            <person name="Thrash A."/>
            <person name="Conover J.L."/>
            <person name="Sanders W.S."/>
            <person name="Peterson D.G."/>
            <person name="Frelichowski J.E."/>
            <person name="Scheffler J.A."/>
            <person name="Scheffler B.E."/>
            <person name="Wendel J.F."/>
        </authorList>
    </citation>
    <scope>NUCLEOTIDE SEQUENCE [LARGE SCALE GENOMIC DNA]</scope>
    <source>
        <strain evidence="1">8</strain>
        <tissue evidence="1">Leaf</tissue>
    </source>
</reference>
<sequence length="66" mass="7375">MFDGRSLFHRESGQDGINAFYLGFRVFEPGARAFPPPSFDRLFRKAEMAVICSKASGDKEALDFGL</sequence>
<keyword evidence="2" id="KW-1185">Reference proteome</keyword>
<gene>
    <name evidence="1" type="ORF">Gotri_014401</name>
</gene>
<name>A0A7J9DWK6_9ROSI</name>
<proteinExistence type="predicted"/>
<dbReference type="AlphaFoldDB" id="A0A7J9DWK6"/>
<accession>A0A7J9DWK6</accession>
<protein>
    <submittedName>
        <fullName evidence="1">Uncharacterized protein</fullName>
    </submittedName>
</protein>
<evidence type="ECO:0000313" key="1">
    <source>
        <dbReference type="EMBL" id="MBA0765152.1"/>
    </source>
</evidence>
<evidence type="ECO:0000313" key="2">
    <source>
        <dbReference type="Proteomes" id="UP000593568"/>
    </source>
</evidence>
<comment type="caution">
    <text evidence="1">The sequence shown here is derived from an EMBL/GenBank/DDBJ whole genome shotgun (WGS) entry which is preliminary data.</text>
</comment>
<dbReference type="Proteomes" id="UP000593568">
    <property type="component" value="Unassembled WGS sequence"/>
</dbReference>
<organism evidence="1 2">
    <name type="scientific">Gossypium trilobum</name>
    <dbReference type="NCBI Taxonomy" id="34281"/>
    <lineage>
        <taxon>Eukaryota</taxon>
        <taxon>Viridiplantae</taxon>
        <taxon>Streptophyta</taxon>
        <taxon>Embryophyta</taxon>
        <taxon>Tracheophyta</taxon>
        <taxon>Spermatophyta</taxon>
        <taxon>Magnoliopsida</taxon>
        <taxon>eudicotyledons</taxon>
        <taxon>Gunneridae</taxon>
        <taxon>Pentapetalae</taxon>
        <taxon>rosids</taxon>
        <taxon>malvids</taxon>
        <taxon>Malvales</taxon>
        <taxon>Malvaceae</taxon>
        <taxon>Malvoideae</taxon>
        <taxon>Gossypium</taxon>
    </lineage>
</organism>